<dbReference type="InterPro" id="IPR001304">
    <property type="entry name" value="C-type_lectin-like"/>
</dbReference>
<evidence type="ECO:0000313" key="7">
    <source>
        <dbReference type="EMBL" id="CAC5412841.1"/>
    </source>
</evidence>
<evidence type="ECO:0008006" key="9">
    <source>
        <dbReference type="Google" id="ProtNLM"/>
    </source>
</evidence>
<dbReference type="Pfam" id="PF00084">
    <property type="entry name" value="Sushi"/>
    <property type="match status" value="1"/>
</dbReference>
<evidence type="ECO:0000256" key="3">
    <source>
        <dbReference type="PROSITE-ProRule" id="PRU00302"/>
    </source>
</evidence>
<accession>A0A6J8E1E6</accession>
<feature type="domain" description="Sushi" evidence="6">
    <location>
        <begin position="140"/>
        <end position="199"/>
    </location>
</feature>
<evidence type="ECO:0000256" key="4">
    <source>
        <dbReference type="SAM" id="SignalP"/>
    </source>
</evidence>
<dbReference type="SUPFAM" id="SSF57535">
    <property type="entry name" value="Complement control module/SCR domain"/>
    <property type="match status" value="1"/>
</dbReference>
<dbReference type="Gene3D" id="2.10.70.10">
    <property type="entry name" value="Complement Module, domain 1"/>
    <property type="match status" value="1"/>
</dbReference>
<protein>
    <recommendedName>
        <fullName evidence="9">MRC</fullName>
    </recommendedName>
</protein>
<dbReference type="InterPro" id="IPR050801">
    <property type="entry name" value="Ca-Dep_Lectins_ImmuneDev"/>
</dbReference>
<organism evidence="7 8">
    <name type="scientific">Mytilus coruscus</name>
    <name type="common">Sea mussel</name>
    <dbReference type="NCBI Taxonomy" id="42192"/>
    <lineage>
        <taxon>Eukaryota</taxon>
        <taxon>Metazoa</taxon>
        <taxon>Spiralia</taxon>
        <taxon>Lophotrochozoa</taxon>
        <taxon>Mollusca</taxon>
        <taxon>Bivalvia</taxon>
        <taxon>Autobranchia</taxon>
        <taxon>Pteriomorphia</taxon>
        <taxon>Mytilida</taxon>
        <taxon>Mytiloidea</taxon>
        <taxon>Mytilidae</taxon>
        <taxon>Mytilinae</taxon>
        <taxon>Mytilus</taxon>
    </lineage>
</organism>
<dbReference type="InterPro" id="IPR016187">
    <property type="entry name" value="CTDL_fold"/>
</dbReference>
<feature type="signal peptide" evidence="4">
    <location>
        <begin position="1"/>
        <end position="19"/>
    </location>
</feature>
<dbReference type="Gene3D" id="3.10.100.10">
    <property type="entry name" value="Mannose-Binding Protein A, subunit A"/>
    <property type="match status" value="1"/>
</dbReference>
<dbReference type="PROSITE" id="PS50041">
    <property type="entry name" value="C_TYPE_LECTIN_2"/>
    <property type="match status" value="1"/>
</dbReference>
<keyword evidence="3" id="KW-0768">Sushi</keyword>
<dbReference type="CDD" id="cd00037">
    <property type="entry name" value="CLECT"/>
    <property type="match status" value="1"/>
</dbReference>
<evidence type="ECO:0000259" key="6">
    <source>
        <dbReference type="PROSITE" id="PS50923"/>
    </source>
</evidence>
<dbReference type="Pfam" id="PF00059">
    <property type="entry name" value="Lectin_C"/>
    <property type="match status" value="1"/>
</dbReference>
<feature type="domain" description="C-type lectin" evidence="5">
    <location>
        <begin position="210"/>
        <end position="333"/>
    </location>
</feature>
<evidence type="ECO:0000259" key="5">
    <source>
        <dbReference type="PROSITE" id="PS50041"/>
    </source>
</evidence>
<dbReference type="EMBL" id="CACVKT020008097">
    <property type="protein sequence ID" value="CAC5412841.1"/>
    <property type="molecule type" value="Genomic_DNA"/>
</dbReference>
<name>A0A6J8E1E6_MYTCO</name>
<dbReference type="InterPro" id="IPR035976">
    <property type="entry name" value="Sushi/SCR/CCP_sf"/>
</dbReference>
<gene>
    <name evidence="7" type="ORF">MCOR_45813</name>
</gene>
<dbReference type="PROSITE" id="PS50923">
    <property type="entry name" value="SUSHI"/>
    <property type="match status" value="1"/>
</dbReference>
<sequence>MKVLSVLQICVISISGGLGLKAVCHKDNLDCWTQNIRQQGILQFERCQSTDILRRLIRISMLECVKECMITSHCTGINYRHLWLMCDILGDAKDLTSEMNCVYSAIKTWDKSMAGECEYHTCNNGDKCFFDGENPKCEPAFCVDSPYAPNAVSAERFGTYRNIGAAVKFKCEHDYEMKRQPYSECQPSGQWENWFLCVEKEKCSDEWTFVSDKCYFIVYENVEWQQAVVCCYIRLNVKEYGGHLAKVESELEDSWLISQLTDDAWIGLNDIENEGLWHWISDNSRPNYTNWLLAEPNGFETENCVNYCKDYCEKKFYGWNDGKCNRLLGYICQHHFI</sequence>
<dbReference type="AlphaFoldDB" id="A0A6J8E1E6"/>
<dbReference type="OrthoDB" id="6046087at2759"/>
<keyword evidence="2 3" id="KW-1015">Disulfide bond</keyword>
<dbReference type="InterPro" id="IPR000436">
    <property type="entry name" value="Sushi_SCR_CCP_dom"/>
</dbReference>
<proteinExistence type="predicted"/>
<dbReference type="SUPFAM" id="SSF56436">
    <property type="entry name" value="C-type lectin-like"/>
    <property type="match status" value="1"/>
</dbReference>
<reference evidence="7 8" key="1">
    <citation type="submission" date="2020-06" db="EMBL/GenBank/DDBJ databases">
        <authorList>
            <person name="Li R."/>
            <person name="Bekaert M."/>
        </authorList>
    </citation>
    <scope>NUCLEOTIDE SEQUENCE [LARGE SCALE GENOMIC DNA]</scope>
    <source>
        <strain evidence="8">wild</strain>
    </source>
</reference>
<dbReference type="SMART" id="SM00034">
    <property type="entry name" value="CLECT"/>
    <property type="match status" value="1"/>
</dbReference>
<dbReference type="PANTHER" id="PTHR22801:SF63">
    <property type="entry name" value="C-TYPE LECTIN DOMAIN-CONTAINING PROTEIN"/>
    <property type="match status" value="1"/>
</dbReference>
<dbReference type="CDD" id="cd00033">
    <property type="entry name" value="CCP"/>
    <property type="match status" value="1"/>
</dbReference>
<dbReference type="PANTHER" id="PTHR22801">
    <property type="entry name" value="LITHOSTATHINE"/>
    <property type="match status" value="1"/>
</dbReference>
<feature type="disulfide bond" evidence="3">
    <location>
        <begin position="142"/>
        <end position="185"/>
    </location>
</feature>
<feature type="chain" id="PRO_5027045762" description="MRC" evidence="4">
    <location>
        <begin position="20"/>
        <end position="337"/>
    </location>
</feature>
<comment type="caution">
    <text evidence="3">Lacks conserved residue(s) required for the propagation of feature annotation.</text>
</comment>
<evidence type="ECO:0000313" key="8">
    <source>
        <dbReference type="Proteomes" id="UP000507470"/>
    </source>
</evidence>
<keyword evidence="8" id="KW-1185">Reference proteome</keyword>
<evidence type="ECO:0000256" key="2">
    <source>
        <dbReference type="ARBA" id="ARBA00023157"/>
    </source>
</evidence>
<keyword evidence="1 4" id="KW-0732">Signal</keyword>
<dbReference type="InterPro" id="IPR016186">
    <property type="entry name" value="C-type_lectin-like/link_sf"/>
</dbReference>
<dbReference type="Proteomes" id="UP000507470">
    <property type="component" value="Unassembled WGS sequence"/>
</dbReference>
<evidence type="ECO:0000256" key="1">
    <source>
        <dbReference type="ARBA" id="ARBA00022729"/>
    </source>
</evidence>